<dbReference type="Ensembl" id="ENSSTUT00000114226.1">
    <property type="protein sequence ID" value="ENSSTUP00000106586.1"/>
    <property type="gene ID" value="ENSSTUG00000047136.1"/>
</dbReference>
<dbReference type="AlphaFoldDB" id="A0A674EEZ8"/>
<organism evidence="1 2">
    <name type="scientific">Salmo trutta</name>
    <name type="common">Brown trout</name>
    <dbReference type="NCBI Taxonomy" id="8032"/>
    <lineage>
        <taxon>Eukaryota</taxon>
        <taxon>Metazoa</taxon>
        <taxon>Chordata</taxon>
        <taxon>Craniata</taxon>
        <taxon>Vertebrata</taxon>
        <taxon>Euteleostomi</taxon>
        <taxon>Actinopterygii</taxon>
        <taxon>Neopterygii</taxon>
        <taxon>Teleostei</taxon>
        <taxon>Protacanthopterygii</taxon>
        <taxon>Salmoniformes</taxon>
        <taxon>Salmonidae</taxon>
        <taxon>Salmoninae</taxon>
        <taxon>Salmo</taxon>
    </lineage>
</organism>
<dbReference type="Proteomes" id="UP000472277">
    <property type="component" value="Chromosome 28"/>
</dbReference>
<reference evidence="1" key="2">
    <citation type="submission" date="2025-09" db="UniProtKB">
        <authorList>
            <consortium name="Ensembl"/>
        </authorList>
    </citation>
    <scope>IDENTIFICATION</scope>
</reference>
<evidence type="ECO:0000313" key="2">
    <source>
        <dbReference type="Proteomes" id="UP000472277"/>
    </source>
</evidence>
<dbReference type="GO" id="GO:0031464">
    <property type="term" value="C:Cul4A-RING E3 ubiquitin ligase complex"/>
    <property type="evidence" value="ECO:0007669"/>
    <property type="project" value="InterPro"/>
</dbReference>
<dbReference type="GeneTree" id="ENSGT00390000018330"/>
<accession>A0A674EEZ8</accession>
<protein>
    <submittedName>
        <fullName evidence="1">Transient receptor potential cation channel, subfamily C, member 4 associated protein b</fullName>
    </submittedName>
</protein>
<reference evidence="1" key="1">
    <citation type="submission" date="2025-08" db="UniProtKB">
        <authorList>
            <consortium name="Ensembl"/>
        </authorList>
    </citation>
    <scope>IDENTIFICATION</scope>
</reference>
<dbReference type="GO" id="GO:0006511">
    <property type="term" value="P:ubiquitin-dependent protein catabolic process"/>
    <property type="evidence" value="ECO:0007669"/>
    <property type="project" value="InterPro"/>
</dbReference>
<dbReference type="InterPro" id="IPR022162">
    <property type="entry name" value="TRPC4AP"/>
</dbReference>
<dbReference type="GO" id="GO:0019902">
    <property type="term" value="F:phosphatase binding"/>
    <property type="evidence" value="ECO:0007669"/>
    <property type="project" value="TreeGrafter"/>
</dbReference>
<proteinExistence type="predicted"/>
<gene>
    <name evidence="1" type="primary">TRPC4AP</name>
    <name evidence="1" type="synonym">LOC115165952</name>
</gene>
<evidence type="ECO:0000313" key="1">
    <source>
        <dbReference type="Ensembl" id="ENSSTUP00000106586.1"/>
    </source>
</evidence>
<keyword evidence="2" id="KW-1185">Reference proteome</keyword>
<name>A0A674EEZ8_SALTR</name>
<sequence length="748" mass="85742">MATTEGPEPPRTRRNSNKNILKRIIHGQSSGRAISRATEISEALLQERDQQGQWHGIPVLLQRLYDSSHLNSDLSQIHSIIKEVSPFLSMEAMSFVTEDRRAVQKSNCPNTYTFDLFGGIDLLVEILMRPTLTTQTNVPKMSDDLVKDCLSVLYNCCICMEGVTKSLASRDDFVMFLFTLMSNKKTFLQTATLIEDILGVRKEMIQLEDIPNLPSLVQSFNQQQLANFCRILSVTISEPDMGNDDKHTLLAKNAQQRANPCPSHSEVNQVALLNIPGFIERLCKLATRKVSEASGPSSLLLELQDWYTWLDNALVLDALMQMATEDTCTLPHTYARTSMKIVHEIMYKVEVLYVLCVLLIGRQRNQVHKMLAEFKLIPGLNNLFDKLIWRKQTSSHVLHGQNQNCDCSPEISFKIQFLRLLQSFSDHHEDGGHFCCSEFSQNPPFLHSLFALLYRKLICDGKKGLLTRLLSVMKKEPAESSFRFWQARAVESFLRGATSYADQVFLLKRGLLEHILFSIIDSGCKSRDVLQSYFDLLGELMKFNIDAFKRFNKYVNTEEKFQMFMTQINSSLVDSNMLVRCIILSLDRFESQIEDVIVEVLSECSLLSYMARVENRQAFLFRLVNIINVQILTQENVSCLNTSLVVLMLARRRDKLAFCLNALREKEYAEKYPGCLLNNFHNLLRFWQRHYLNKDKDSTCLENSSCISFTYWKETVSVLLDSDPTSLCAIASYIDEAYMDLGRDFLEV</sequence>
<dbReference type="PANTHER" id="PTHR31743">
    <property type="entry name" value="TRANSIENT RECEPTOR POTENTIAL CHANNEL 4-ASSOCIATED PROTEIN TCPC4AP"/>
    <property type="match status" value="1"/>
</dbReference>
<dbReference type="PANTHER" id="PTHR31743:SF1">
    <property type="entry name" value="SHORT TRANSIENT RECEPTOR POTENTIAL CHANNEL 4-ASSOCIATED PROTEIN"/>
    <property type="match status" value="1"/>
</dbReference>
<dbReference type="Pfam" id="PF12463">
    <property type="entry name" value="DUF3689"/>
    <property type="match status" value="1"/>
</dbReference>